<proteinExistence type="predicted"/>
<dbReference type="EMBL" id="WSZM01000034">
    <property type="protein sequence ID" value="KAF4046000.1"/>
    <property type="molecule type" value="Genomic_DNA"/>
</dbReference>
<sequence length="81" mass="8553">MAELFLVDPGASDWLDKRLIPGATTSGFNLSSVVSPAKENDATVRSLKTSGQPKSVKEAAAFSDTLTDITILAPDGDEMVR</sequence>
<protein>
    <submittedName>
        <fullName evidence="1">Uncharacterized protein</fullName>
    </submittedName>
</protein>
<reference evidence="1" key="1">
    <citation type="submission" date="2020-04" db="EMBL/GenBank/DDBJ databases">
        <title>Hybrid Assembly of Korean Phytophthora infestans isolates.</title>
        <authorList>
            <person name="Prokchorchik M."/>
            <person name="Lee Y."/>
            <person name="Seo J."/>
            <person name="Cho J.-H."/>
            <person name="Park Y.-E."/>
            <person name="Jang D.-C."/>
            <person name="Im J.-S."/>
            <person name="Choi J.-G."/>
            <person name="Park H.-J."/>
            <person name="Lee G.-B."/>
            <person name="Lee Y.-G."/>
            <person name="Hong S.-Y."/>
            <person name="Cho K."/>
            <person name="Sohn K.H."/>
        </authorList>
    </citation>
    <scope>NUCLEOTIDE SEQUENCE</scope>
    <source>
        <strain evidence="1">KR_1_A1</strain>
    </source>
</reference>
<evidence type="ECO:0000313" key="1">
    <source>
        <dbReference type="EMBL" id="KAF4046000.1"/>
    </source>
</evidence>
<keyword evidence="2" id="KW-1185">Reference proteome</keyword>
<name>A0A833TMR0_PHYIN</name>
<dbReference type="Proteomes" id="UP000602510">
    <property type="component" value="Unassembled WGS sequence"/>
</dbReference>
<evidence type="ECO:0000313" key="2">
    <source>
        <dbReference type="Proteomes" id="UP000602510"/>
    </source>
</evidence>
<comment type="caution">
    <text evidence="1">The sequence shown here is derived from an EMBL/GenBank/DDBJ whole genome shotgun (WGS) entry which is preliminary data.</text>
</comment>
<organism evidence="1 2">
    <name type="scientific">Phytophthora infestans</name>
    <name type="common">Potato late blight agent</name>
    <name type="synonym">Botrytis infestans</name>
    <dbReference type="NCBI Taxonomy" id="4787"/>
    <lineage>
        <taxon>Eukaryota</taxon>
        <taxon>Sar</taxon>
        <taxon>Stramenopiles</taxon>
        <taxon>Oomycota</taxon>
        <taxon>Peronosporomycetes</taxon>
        <taxon>Peronosporales</taxon>
        <taxon>Peronosporaceae</taxon>
        <taxon>Phytophthora</taxon>
    </lineage>
</organism>
<dbReference type="AlphaFoldDB" id="A0A833TMR0"/>
<accession>A0A833TMR0</accession>
<gene>
    <name evidence="1" type="ORF">GN244_ATG01585</name>
</gene>